<sequence>MKTDNKMSCCAIKRTKSDQEIEATNEPLQEISQDKNHFREKMVYLSGGEFLMGTNEKEGFKADGEGPVRKVKVNPFLIDRYAVTNAEFAEFTEDTGYVTEAEKFGWSYVFYSFLPQNLIGKVNRVVNTPWWCAVNGAYWYQPEGPTSTIEDRMDYPVVHVTWNDALAFCKWAGKRLPTEAEWEFAARGGLEQKRYPWGNDLEPNGEHYCNIWQGKFPESNTSDDGYKGTAPAKSFPENGFGLYNMSGNVWEWCSDWFSRSIHNRGGRTNPQGPLSGETKIMRGGSYLCHESYCNRYRVAARTSNTPDSSSGHLGFRCVADVE</sequence>
<evidence type="ECO:0000259" key="1">
    <source>
        <dbReference type="Pfam" id="PF03781"/>
    </source>
</evidence>
<feature type="domain" description="Sulfatase-modifying factor enzyme-like" evidence="1">
    <location>
        <begin position="40"/>
        <end position="318"/>
    </location>
</feature>
<evidence type="ECO:0000313" key="2">
    <source>
        <dbReference type="EMBL" id="WXB88367.1"/>
    </source>
</evidence>
<accession>A0ABZ2MSW9</accession>
<dbReference type="InterPro" id="IPR016187">
    <property type="entry name" value="CTDL_fold"/>
</dbReference>
<gene>
    <name evidence="2" type="ORF">WCV66_24745</name>
</gene>
<dbReference type="Gene3D" id="3.90.1580.10">
    <property type="entry name" value="paralog of FGE (formylglycine-generating enzyme)"/>
    <property type="match status" value="1"/>
</dbReference>
<evidence type="ECO:0000313" key="3">
    <source>
        <dbReference type="Proteomes" id="UP001368328"/>
    </source>
</evidence>
<dbReference type="SUPFAM" id="SSF56436">
    <property type="entry name" value="C-type lectin-like"/>
    <property type="match status" value="1"/>
</dbReference>
<organism evidence="2 3">
    <name type="scientific">Metabacillus rhizosphaerae</name>
    <dbReference type="NCBI Taxonomy" id="3117747"/>
    <lineage>
        <taxon>Bacteria</taxon>
        <taxon>Bacillati</taxon>
        <taxon>Bacillota</taxon>
        <taxon>Bacilli</taxon>
        <taxon>Bacillales</taxon>
        <taxon>Bacillaceae</taxon>
        <taxon>Metabacillus</taxon>
    </lineage>
</organism>
<dbReference type="PANTHER" id="PTHR23150">
    <property type="entry name" value="SULFATASE MODIFYING FACTOR 1, 2"/>
    <property type="match status" value="1"/>
</dbReference>
<dbReference type="Proteomes" id="UP001368328">
    <property type="component" value="Chromosome"/>
</dbReference>
<reference evidence="2 3" key="1">
    <citation type="submission" date="2024-02" db="EMBL/GenBank/DDBJ databases">
        <title>Seven novel Bacillus-like species.</title>
        <authorList>
            <person name="Liu G."/>
        </authorList>
    </citation>
    <scope>NUCLEOTIDE SEQUENCE [LARGE SCALE GENOMIC DNA]</scope>
    <source>
        <strain evidence="2 3">FJAT-53654</strain>
    </source>
</reference>
<dbReference type="Pfam" id="PF03781">
    <property type="entry name" value="FGE-sulfatase"/>
    <property type="match status" value="1"/>
</dbReference>
<dbReference type="InterPro" id="IPR051043">
    <property type="entry name" value="Sulfatase_Mod_Factor_Kinase"/>
</dbReference>
<name>A0ABZ2MSW9_9BACI</name>
<dbReference type="InterPro" id="IPR005532">
    <property type="entry name" value="SUMF_dom"/>
</dbReference>
<dbReference type="EMBL" id="CP147403">
    <property type="protein sequence ID" value="WXB88367.1"/>
    <property type="molecule type" value="Genomic_DNA"/>
</dbReference>
<dbReference type="InterPro" id="IPR042095">
    <property type="entry name" value="SUMF_sf"/>
</dbReference>
<dbReference type="RefSeq" id="WP_338787255.1">
    <property type="nucleotide sequence ID" value="NZ_CP147403.1"/>
</dbReference>
<keyword evidence="3" id="KW-1185">Reference proteome</keyword>
<proteinExistence type="predicted"/>
<dbReference type="PANTHER" id="PTHR23150:SF19">
    <property type="entry name" value="FORMYLGLYCINE-GENERATING ENZYME"/>
    <property type="match status" value="1"/>
</dbReference>
<protein>
    <submittedName>
        <fullName evidence="2">Formylglycine-generating enzyme family protein</fullName>
    </submittedName>
</protein>